<dbReference type="AlphaFoldDB" id="A0A3M7QUC4"/>
<dbReference type="OrthoDB" id="2119228at2759"/>
<dbReference type="Proteomes" id="UP000276133">
    <property type="component" value="Unassembled WGS sequence"/>
</dbReference>
<dbReference type="GO" id="GO:0030248">
    <property type="term" value="F:cellulose binding"/>
    <property type="evidence" value="ECO:0007669"/>
    <property type="project" value="InterPro"/>
</dbReference>
<reference evidence="4 5" key="1">
    <citation type="journal article" date="2018" name="Sci. Rep.">
        <title>Genomic signatures of local adaptation to the degree of environmental predictability in rotifers.</title>
        <authorList>
            <person name="Franch-Gras L."/>
            <person name="Hahn C."/>
            <person name="Garcia-Roger E.M."/>
            <person name="Carmona M.J."/>
            <person name="Serra M."/>
            <person name="Gomez A."/>
        </authorList>
    </citation>
    <scope>NUCLEOTIDE SEQUENCE [LARGE SCALE GENOMIC DNA]</scope>
    <source>
        <strain evidence="4">HYR1</strain>
    </source>
</reference>
<dbReference type="STRING" id="10195.A0A3M7QUC4"/>
<keyword evidence="5" id="KW-1185">Reference proteome</keyword>
<comment type="caution">
    <text evidence="4">The sequence shown here is derived from an EMBL/GenBank/DDBJ whole genome shotgun (WGS) entry which is preliminary data.</text>
</comment>
<evidence type="ECO:0000313" key="5">
    <source>
        <dbReference type="Proteomes" id="UP000276133"/>
    </source>
</evidence>
<protein>
    <submittedName>
        <fullName evidence="4">Glycoside hydrolase family 6</fullName>
    </submittedName>
</protein>
<keyword evidence="4" id="KW-0378">Hydrolase</keyword>
<proteinExistence type="predicted"/>
<evidence type="ECO:0000313" key="4">
    <source>
        <dbReference type="EMBL" id="RNA14873.1"/>
    </source>
</evidence>
<dbReference type="EMBL" id="REGN01005098">
    <property type="protein sequence ID" value="RNA14873.1"/>
    <property type="molecule type" value="Genomic_DNA"/>
</dbReference>
<dbReference type="InterPro" id="IPR000254">
    <property type="entry name" value="CBD"/>
</dbReference>
<feature type="chain" id="PRO_5018189754" evidence="2">
    <location>
        <begin position="17"/>
        <end position="63"/>
    </location>
</feature>
<dbReference type="GO" id="GO:0016787">
    <property type="term" value="F:hydrolase activity"/>
    <property type="evidence" value="ECO:0007669"/>
    <property type="project" value="UniProtKB-KW"/>
</dbReference>
<dbReference type="InterPro" id="IPR035971">
    <property type="entry name" value="CBD_sf"/>
</dbReference>
<feature type="signal peptide" evidence="2">
    <location>
        <begin position="1"/>
        <end position="16"/>
    </location>
</feature>
<dbReference type="PROSITE" id="PS51164">
    <property type="entry name" value="CBM1_2"/>
    <property type="match status" value="1"/>
</dbReference>
<accession>A0A3M7QUC4</accession>
<dbReference type="Pfam" id="PF00734">
    <property type="entry name" value="CBM_1"/>
    <property type="match status" value="1"/>
</dbReference>
<dbReference type="PROSITE" id="PS00562">
    <property type="entry name" value="CBM1_1"/>
    <property type="match status" value="1"/>
</dbReference>
<evidence type="ECO:0000256" key="1">
    <source>
        <dbReference type="ARBA" id="ARBA00022729"/>
    </source>
</evidence>
<dbReference type="SMART" id="SM00236">
    <property type="entry name" value="fCBD"/>
    <property type="match status" value="1"/>
</dbReference>
<keyword evidence="1 2" id="KW-0732">Signal</keyword>
<gene>
    <name evidence="4" type="ORF">BpHYR1_030020</name>
</gene>
<organism evidence="4 5">
    <name type="scientific">Brachionus plicatilis</name>
    <name type="common">Marine rotifer</name>
    <name type="synonym">Brachionus muelleri</name>
    <dbReference type="NCBI Taxonomy" id="10195"/>
    <lineage>
        <taxon>Eukaryota</taxon>
        <taxon>Metazoa</taxon>
        <taxon>Spiralia</taxon>
        <taxon>Gnathifera</taxon>
        <taxon>Rotifera</taxon>
        <taxon>Eurotatoria</taxon>
        <taxon>Monogononta</taxon>
        <taxon>Pseudotrocha</taxon>
        <taxon>Ploima</taxon>
        <taxon>Brachionidae</taxon>
        <taxon>Brachionus</taxon>
    </lineage>
</organism>
<dbReference type="SUPFAM" id="SSF57180">
    <property type="entry name" value="Cellulose-binding domain"/>
    <property type="match status" value="1"/>
</dbReference>
<dbReference type="GO" id="GO:0005576">
    <property type="term" value="C:extracellular region"/>
    <property type="evidence" value="ECO:0007669"/>
    <property type="project" value="InterPro"/>
</dbReference>
<dbReference type="GO" id="GO:0005975">
    <property type="term" value="P:carbohydrate metabolic process"/>
    <property type="evidence" value="ECO:0007669"/>
    <property type="project" value="InterPro"/>
</dbReference>
<evidence type="ECO:0000256" key="2">
    <source>
        <dbReference type="SAM" id="SignalP"/>
    </source>
</evidence>
<sequence>MKKLIIFSIIVTIAKAQQPLYAQCGGTGWTGSTVCASGLSCQFVNIWYSQCLPGEKNAEKNTV</sequence>
<evidence type="ECO:0000259" key="3">
    <source>
        <dbReference type="PROSITE" id="PS51164"/>
    </source>
</evidence>
<name>A0A3M7QUC4_BRAPC</name>
<feature type="domain" description="CBM1" evidence="3">
    <location>
        <begin position="16"/>
        <end position="52"/>
    </location>
</feature>